<dbReference type="Gene3D" id="2.60.120.20">
    <property type="match status" value="1"/>
</dbReference>
<keyword evidence="5" id="KW-0946">Virion</keyword>
<evidence type="ECO:0000256" key="4">
    <source>
        <dbReference type="ARBA" id="ARBA00022561"/>
    </source>
</evidence>
<sequence length="420" mass="46627">MWQRGQTSVMWRSISSLRRVLRQAERPSVMPNYSATTCQRRPLMPTRRRRRTRPNPGAAVPPQNPPPAPPQRRRRRRRRQNQASGPSRLEEVNALILEPQVTLSSGVWKEKAWQIRFSLAGLKAAGQTRLVQIMDCYDRYRFRNFRLEWTSTMSTHSTGALGMYWDPGTSDHAPATFQELSGNYGAKTSQIYHNLSLGIQTWQLDRMKWYLTHASGSSGEQGILFVAVSPGSIPALTGTLSLGYLWLRGTLELSNPSRPTLTPSLSSTALSTVPVPSVVQLEKQIAGDPEGSQYPSTSWTKRAYDNLVQSRRQVDALAATVAATAGVSALRVIDAPTAAIMELNAASADMRLPLTERIRAFEAEADSLREAIAQMLAATALSNHDQVVYQSRVNDIAMDQPLIQQMVPGDLDVDQESDSE</sequence>
<evidence type="ECO:0000256" key="7">
    <source>
        <dbReference type="SAM" id="MobiDB-lite"/>
    </source>
</evidence>
<dbReference type="InterPro" id="IPR000937">
    <property type="entry name" value="Capsid_prot_S-dom_vir"/>
</dbReference>
<evidence type="ECO:0000256" key="6">
    <source>
        <dbReference type="ARBA" id="ARBA00023060"/>
    </source>
</evidence>
<evidence type="ECO:0000313" key="9">
    <source>
        <dbReference type="EMBL" id="UGO57232.1"/>
    </source>
</evidence>
<name>A0A8K1WRK9_9VIRU</name>
<keyword evidence="6" id="KW-1142">T=3 icosahedral capsid protein</keyword>
<evidence type="ECO:0000256" key="2">
    <source>
        <dbReference type="ARBA" id="ARBA00007446"/>
    </source>
</evidence>
<comment type="similarity">
    <text evidence="2">Belongs to the icosahedral plant coat protein family.</text>
</comment>
<feature type="compositionally biased region" description="Basic residues" evidence="7">
    <location>
        <begin position="71"/>
        <end position="80"/>
    </location>
</feature>
<feature type="domain" description="Icosahedral viral capsid protein S" evidence="8">
    <location>
        <begin position="128"/>
        <end position="232"/>
    </location>
</feature>
<evidence type="ECO:0000256" key="5">
    <source>
        <dbReference type="ARBA" id="ARBA00022844"/>
    </source>
</evidence>
<evidence type="ECO:0000256" key="1">
    <source>
        <dbReference type="ARBA" id="ARBA00004328"/>
    </source>
</evidence>
<accession>A0A8K1WRK9</accession>
<dbReference type="EMBL" id="MW239266">
    <property type="protein sequence ID" value="UGO57232.1"/>
    <property type="molecule type" value="Genomic_RNA"/>
</dbReference>
<organism evidence="9">
    <name type="scientific">Riboviria sp</name>
    <dbReference type="NCBI Taxonomy" id="2585031"/>
    <lineage>
        <taxon>Viruses</taxon>
        <taxon>Riboviria</taxon>
    </lineage>
</organism>
<evidence type="ECO:0000256" key="3">
    <source>
        <dbReference type="ARBA" id="ARBA00018091"/>
    </source>
</evidence>
<dbReference type="GO" id="GO:0039617">
    <property type="term" value="C:T=3 icosahedral viral capsid"/>
    <property type="evidence" value="ECO:0007669"/>
    <property type="project" value="UniProtKB-KW"/>
</dbReference>
<proteinExistence type="inferred from homology"/>
<comment type="subcellular location">
    <subcellularLocation>
        <location evidence="1">Virion</location>
    </subcellularLocation>
</comment>
<protein>
    <recommendedName>
        <fullName evidence="3">Capsid protein</fullName>
    </recommendedName>
</protein>
<evidence type="ECO:0000259" key="8">
    <source>
        <dbReference type="Pfam" id="PF00729"/>
    </source>
</evidence>
<reference evidence="9" key="1">
    <citation type="submission" date="2020-11" db="EMBL/GenBank/DDBJ databases">
        <title>RNA virus dark matter in the feces of wild birds.</title>
        <authorList>
            <person name="Lu X."/>
            <person name="Yang X.S."/>
            <person name="Zhang W."/>
        </authorList>
    </citation>
    <scope>NUCLEOTIDE SEQUENCE</scope>
    <source>
        <strain evidence="9">Long-tailedtit163con25</strain>
    </source>
</reference>
<dbReference type="Pfam" id="PF00729">
    <property type="entry name" value="Viral_coat"/>
    <property type="match status" value="1"/>
</dbReference>
<feature type="region of interest" description="Disordered" evidence="7">
    <location>
        <begin position="28"/>
        <end position="90"/>
    </location>
</feature>
<dbReference type="GO" id="GO:0005198">
    <property type="term" value="F:structural molecule activity"/>
    <property type="evidence" value="ECO:0007669"/>
    <property type="project" value="InterPro"/>
</dbReference>
<keyword evidence="4" id="KW-0167">Capsid protein</keyword>
<dbReference type="SUPFAM" id="SSF88633">
    <property type="entry name" value="Positive stranded ssRNA viruses"/>
    <property type="match status" value="1"/>
</dbReference>
<dbReference type="InterPro" id="IPR029053">
    <property type="entry name" value="Viral_coat"/>
</dbReference>